<dbReference type="STRING" id="1294262.GCA_001316085_01025"/>
<evidence type="ECO:0008006" key="5">
    <source>
        <dbReference type="Google" id="ProtNLM"/>
    </source>
</evidence>
<dbReference type="KEGG" id="step:IC006_1082"/>
<dbReference type="Gene3D" id="2.60.40.790">
    <property type="match status" value="1"/>
</dbReference>
<name>A0A510DUD9_9CREN</name>
<dbReference type="InterPro" id="IPR008978">
    <property type="entry name" value="HSP20-like_chaperone"/>
</dbReference>
<protein>
    <recommendedName>
        <fullName evidence="5">SHSP domain-containing protein</fullName>
    </recommendedName>
</protein>
<evidence type="ECO:0000313" key="2">
    <source>
        <dbReference type="EMBL" id="BBG26542.1"/>
    </source>
</evidence>
<keyword evidence="3" id="KW-1185">Reference proteome</keyword>
<gene>
    <name evidence="1" type="ORF">IC006_1082</name>
    <name evidence="2" type="ORF">IC007_1057</name>
</gene>
<dbReference type="OrthoDB" id="37046at2157"/>
<reference evidence="1 3" key="2">
    <citation type="journal article" date="2020" name="Int. J. Syst. Evol. Microbiol.">
        <title>Sulfuracidifex tepidarius gen. nov., sp. nov. and transfer of Sulfolobus metallicus Huber and Stetter 1992 to the genus Sulfuracidifex as Sulfuracidifex metallicus comb. nov.</title>
        <authorList>
            <person name="Itoh T."/>
            <person name="Miura T."/>
            <person name="Sakai H.D."/>
            <person name="Kato S."/>
            <person name="Ohkuma M."/>
            <person name="Takashina T."/>
        </authorList>
    </citation>
    <scope>NUCLEOTIDE SEQUENCE [LARGE SCALE GENOMIC DNA]</scope>
    <source>
        <strain evidence="1 3">IC-006</strain>
        <strain evidence="2">IC-007</strain>
    </source>
</reference>
<dbReference type="GeneID" id="41717403"/>
<evidence type="ECO:0000313" key="1">
    <source>
        <dbReference type="EMBL" id="BBG23787.1"/>
    </source>
</evidence>
<dbReference type="CDD" id="cd06464">
    <property type="entry name" value="ACD_sHsps-like"/>
    <property type="match status" value="1"/>
</dbReference>
<dbReference type="SUPFAM" id="SSF49764">
    <property type="entry name" value="HSP20-like chaperones"/>
    <property type="match status" value="1"/>
</dbReference>
<dbReference type="Proteomes" id="UP000325030">
    <property type="component" value="Chromosome"/>
</dbReference>
<evidence type="ECO:0000313" key="4">
    <source>
        <dbReference type="Proteomes" id="UP000325030"/>
    </source>
</evidence>
<accession>A0A510DUD9</accession>
<sequence>MPVYKDLNDMMNSIIRREIANFQKEMENLEREFFSSPLLDMYACEDHYDCIVDVPYVDPTSIYMKVEGNLMKFKCKDKMGNVYQAEINLPEDADSDSIKVERVKWVLRIRMARKST</sequence>
<accession>A0A510E234</accession>
<dbReference type="AlphaFoldDB" id="A0A510DUD9"/>
<proteinExistence type="predicted"/>
<dbReference type="Proteomes" id="UP000322983">
    <property type="component" value="Chromosome"/>
</dbReference>
<organism evidence="1 3">
    <name type="scientific">Sulfuracidifex tepidarius</name>
    <dbReference type="NCBI Taxonomy" id="1294262"/>
    <lineage>
        <taxon>Archaea</taxon>
        <taxon>Thermoproteota</taxon>
        <taxon>Thermoprotei</taxon>
        <taxon>Sulfolobales</taxon>
        <taxon>Sulfolobaceae</taxon>
        <taxon>Sulfuracidifex</taxon>
    </lineage>
</organism>
<dbReference type="EMBL" id="AP018930">
    <property type="protein sequence ID" value="BBG26542.1"/>
    <property type="molecule type" value="Genomic_DNA"/>
</dbReference>
<evidence type="ECO:0000313" key="3">
    <source>
        <dbReference type="Proteomes" id="UP000322983"/>
    </source>
</evidence>
<reference evidence="4" key="1">
    <citation type="submission" date="2018-09" db="EMBL/GenBank/DDBJ databases">
        <title>Complete Genome Sequencing of Sulfolobus sp. JCM 16834.</title>
        <authorList>
            <person name="Kato S."/>
            <person name="Itoh T."/>
            <person name="Ohkuma M."/>
        </authorList>
    </citation>
    <scope>NUCLEOTIDE SEQUENCE [LARGE SCALE GENOMIC DNA]</scope>
    <source>
        <strain evidence="4">IC-007</strain>
    </source>
</reference>
<dbReference type="RefSeq" id="WP_149528440.1">
    <property type="nucleotide sequence ID" value="NZ_AP018929.1"/>
</dbReference>
<dbReference type="EMBL" id="AP018929">
    <property type="protein sequence ID" value="BBG23787.1"/>
    <property type="molecule type" value="Genomic_DNA"/>
</dbReference>